<keyword evidence="1" id="KW-1133">Transmembrane helix</keyword>
<gene>
    <name evidence="2" type="ORF">D9757_011574</name>
</gene>
<evidence type="ECO:0000313" key="3">
    <source>
        <dbReference type="Proteomes" id="UP000518752"/>
    </source>
</evidence>
<dbReference type="SUPFAM" id="SSF52047">
    <property type="entry name" value="RNI-like"/>
    <property type="match status" value="1"/>
</dbReference>
<keyword evidence="1" id="KW-0472">Membrane</keyword>
<reference evidence="2 3" key="1">
    <citation type="journal article" date="2020" name="ISME J.">
        <title>Uncovering the hidden diversity of litter-decomposition mechanisms in mushroom-forming fungi.</title>
        <authorList>
            <person name="Floudas D."/>
            <person name="Bentzer J."/>
            <person name="Ahren D."/>
            <person name="Johansson T."/>
            <person name="Persson P."/>
            <person name="Tunlid A."/>
        </authorList>
    </citation>
    <scope>NUCLEOTIDE SEQUENCE [LARGE SCALE GENOMIC DNA]</scope>
    <source>
        <strain evidence="2 3">CBS 406.79</strain>
    </source>
</reference>
<proteinExistence type="predicted"/>
<evidence type="ECO:0000313" key="2">
    <source>
        <dbReference type="EMBL" id="KAF5368122.1"/>
    </source>
</evidence>
<sequence length="661" mass="74531">MDCSVNMMNTVQLPSCQMMRRTRRGAVRNGKWEHQIYSTFLNVLSWVAIGIGLSLFIWLLGGPSPVSAMAVDGPRWGLHAWTSFSESKLSAFTPLGQQYCWAALTAIKGPEMHMSHLSSTLLPFLPPALKSFPTMPCLILALPVEIQLMFLLRVYESVDQEDSDQVRRELSQVCRFWGELVLHTSVFWSDVGITANSVDFSATLRLDHLEPFETQLHEASKAFPYVSRVLQRSGVQPLKIDISLEYDLPEVQNISMFPWTIEHFLLLGKLLVQHAHRIKILSIHSEIFYLIEVIFGLLAGHSMPLLEILEVTRDNDIFVEFEHSDIEFSPAVSFLQIPFGGDSWVEQFAHPLPNLRRLALSGVPQMWDQLFPYRNLVSLELSYLCVDSRPSYVALRNMLMACRDTLWTLGLWVVTPDIVRGEKIILPHLQHLSLGFVCSSQSAAFVRHLDVPKLLALELGQYNHLVASHANRNGEVNFLTAVIQSLPLHQLSILSLRGMTFSSSSSRTLECLDQCFFTNSECGNVPVILRLFFACSRVRNLKLVDCDNQTLFCLATPMYVADANPPGMLPFAVLDRLEIVTGDFEPLQTFLVRDKFWRSGAAPVSRIVDALVLGVPPEWGGWLTPMLKKSTANGVWNGNMDYWVLEGVGKVENLKDCVIEQ</sequence>
<feature type="transmembrane region" description="Helical" evidence="1">
    <location>
        <begin position="40"/>
        <end position="60"/>
    </location>
</feature>
<dbReference type="AlphaFoldDB" id="A0A8H5LSN7"/>
<comment type="caution">
    <text evidence="2">The sequence shown here is derived from an EMBL/GenBank/DDBJ whole genome shotgun (WGS) entry which is preliminary data.</text>
</comment>
<name>A0A8H5LSN7_9AGAR</name>
<dbReference type="EMBL" id="JAACJN010000137">
    <property type="protein sequence ID" value="KAF5368122.1"/>
    <property type="molecule type" value="Genomic_DNA"/>
</dbReference>
<evidence type="ECO:0008006" key="4">
    <source>
        <dbReference type="Google" id="ProtNLM"/>
    </source>
</evidence>
<dbReference type="OrthoDB" id="3246221at2759"/>
<keyword evidence="1" id="KW-0812">Transmembrane</keyword>
<evidence type="ECO:0000256" key="1">
    <source>
        <dbReference type="SAM" id="Phobius"/>
    </source>
</evidence>
<dbReference type="Proteomes" id="UP000518752">
    <property type="component" value="Unassembled WGS sequence"/>
</dbReference>
<keyword evidence="3" id="KW-1185">Reference proteome</keyword>
<organism evidence="2 3">
    <name type="scientific">Collybiopsis confluens</name>
    <dbReference type="NCBI Taxonomy" id="2823264"/>
    <lineage>
        <taxon>Eukaryota</taxon>
        <taxon>Fungi</taxon>
        <taxon>Dikarya</taxon>
        <taxon>Basidiomycota</taxon>
        <taxon>Agaricomycotina</taxon>
        <taxon>Agaricomycetes</taxon>
        <taxon>Agaricomycetidae</taxon>
        <taxon>Agaricales</taxon>
        <taxon>Marasmiineae</taxon>
        <taxon>Omphalotaceae</taxon>
        <taxon>Collybiopsis</taxon>
    </lineage>
</organism>
<accession>A0A8H5LSN7</accession>
<protein>
    <recommendedName>
        <fullName evidence="4">F-box domain-containing protein</fullName>
    </recommendedName>
</protein>